<evidence type="ECO:0000313" key="3">
    <source>
        <dbReference type="EMBL" id="BDS06491.1"/>
    </source>
</evidence>
<feature type="chain" id="PRO_5043983684" description="Ice-binding protein C-terminal domain-containing protein" evidence="1">
    <location>
        <begin position="36"/>
        <end position="354"/>
    </location>
</feature>
<reference evidence="3" key="1">
    <citation type="submission" date="2024-07" db="EMBL/GenBank/DDBJ databases">
        <title>Complete genome sequence of Verrucomicrobiaceae bacterium NT6N.</title>
        <authorList>
            <person name="Huang C."/>
            <person name="Takami H."/>
            <person name="Hamasaki K."/>
        </authorList>
    </citation>
    <scope>NUCLEOTIDE SEQUENCE</scope>
    <source>
        <strain evidence="3">NT6N</strain>
    </source>
</reference>
<protein>
    <recommendedName>
        <fullName evidence="2">Ice-binding protein C-terminal domain-containing protein</fullName>
    </recommendedName>
</protein>
<evidence type="ECO:0000259" key="2">
    <source>
        <dbReference type="Pfam" id="PF07589"/>
    </source>
</evidence>
<dbReference type="AlphaFoldDB" id="A0AAT9FKG1"/>
<feature type="domain" description="Ice-binding protein C-terminal" evidence="2">
    <location>
        <begin position="331"/>
        <end position="353"/>
    </location>
</feature>
<organism evidence="3">
    <name type="scientific">Oceaniferula spumae</name>
    <dbReference type="NCBI Taxonomy" id="2979115"/>
    <lineage>
        <taxon>Bacteria</taxon>
        <taxon>Pseudomonadati</taxon>
        <taxon>Verrucomicrobiota</taxon>
        <taxon>Verrucomicrobiia</taxon>
        <taxon>Verrucomicrobiales</taxon>
        <taxon>Verrucomicrobiaceae</taxon>
        <taxon>Oceaniferula</taxon>
    </lineage>
</organism>
<evidence type="ECO:0000256" key="1">
    <source>
        <dbReference type="SAM" id="SignalP"/>
    </source>
</evidence>
<dbReference type="Pfam" id="PF07589">
    <property type="entry name" value="PEP-CTERM"/>
    <property type="match status" value="1"/>
</dbReference>
<dbReference type="KEGG" id="osu:NT6N_15310"/>
<keyword evidence="1" id="KW-0732">Signal</keyword>
<dbReference type="NCBIfam" id="TIGR02595">
    <property type="entry name" value="PEP_CTERM"/>
    <property type="match status" value="1"/>
</dbReference>
<gene>
    <name evidence="3" type="ORF">NT6N_15310</name>
</gene>
<feature type="signal peptide" evidence="1">
    <location>
        <begin position="1"/>
        <end position="35"/>
    </location>
</feature>
<accession>A0AAT9FKG1</accession>
<proteinExistence type="predicted"/>
<name>A0AAT9FKG1_9BACT</name>
<dbReference type="InterPro" id="IPR013424">
    <property type="entry name" value="Ice-binding_C"/>
</dbReference>
<dbReference type="EMBL" id="AP026866">
    <property type="protein sequence ID" value="BDS06491.1"/>
    <property type="molecule type" value="Genomic_DNA"/>
</dbReference>
<sequence length="354" mass="36805">MKHTHSPLTSTVSRLVPSRLLTASLALGAVLPASAANLIVNGDFSGGTGGTLDPGSPTATNNQVPTGWTGFATGQGAIKVQSNMVNFNGENRPTGSYIEQDVTTSANRWYVLDWQQASHTGGDSSGVAVTSTLTSGASSTTNRYRGMASPQSLILAGGTTTTVRLSDDGATTGSLDTRIDNVSFDLANGQYNMAGLAIINASSTHAAFGTDPYNAVDGRTGGESNTNYHSQSAGGMFELDFTANFANALIDRIEIEARSGFNNRKGDLIEIYSTSGSLIESISITGADDLAASYGIDGYWRNVGRIVVTENGQTLNVSEVRAFSSFIDGVAVPEPGSSSLLALGGVALLLRRRK</sequence>